<evidence type="ECO:0000313" key="2">
    <source>
        <dbReference type="EMBL" id="UQN15533.1"/>
    </source>
</evidence>
<dbReference type="EMBL" id="CP097160">
    <property type="protein sequence ID" value="UQN15533.1"/>
    <property type="molecule type" value="Genomic_DNA"/>
</dbReference>
<organism evidence="2">
    <name type="scientific">Gulosibacter sediminis</name>
    <dbReference type="NCBI Taxonomy" id="1729695"/>
    <lineage>
        <taxon>Bacteria</taxon>
        <taxon>Bacillati</taxon>
        <taxon>Actinomycetota</taxon>
        <taxon>Actinomycetes</taxon>
        <taxon>Micrococcales</taxon>
        <taxon>Microbacteriaceae</taxon>
        <taxon>Gulosibacter</taxon>
    </lineage>
</organism>
<accession>A0ABY4N1Z6</accession>
<feature type="compositionally biased region" description="Acidic residues" evidence="1">
    <location>
        <begin position="73"/>
        <end position="84"/>
    </location>
</feature>
<gene>
    <name evidence="2" type="ORF">M3M28_03475</name>
</gene>
<name>A0ABY4N1Z6_9MICO</name>
<protein>
    <submittedName>
        <fullName evidence="2">Uncharacterized protein</fullName>
    </submittedName>
</protein>
<proteinExistence type="predicted"/>
<evidence type="ECO:0000256" key="1">
    <source>
        <dbReference type="SAM" id="MobiDB-lite"/>
    </source>
</evidence>
<feature type="region of interest" description="Disordered" evidence="1">
    <location>
        <begin position="63"/>
        <end position="84"/>
    </location>
</feature>
<reference evidence="2" key="1">
    <citation type="submission" date="2022-05" db="EMBL/GenBank/DDBJ databases">
        <title>Complete genome sequence of toluene-degrading Gulosibacter sediminis strain ACHW.36C.</title>
        <authorList>
            <person name="Wai A.C."/>
            <person name="Lai G.K."/>
            <person name="Griffin S.D."/>
            <person name="Leung F.C."/>
        </authorList>
    </citation>
    <scope>NUCLEOTIDE SEQUENCE [LARGE SCALE GENOMIC DNA]</scope>
    <source>
        <strain evidence="2">ACHW.36C</strain>
    </source>
</reference>
<sequence length="84" mass="8928">MQIGTRWAVGSPAPSSIPAAVAEACTKFESDGDFAGDWTLTWLEGRAVATHTSGLRVLEREDGTAATLAPGESEFDLDDDDWLS</sequence>